<gene>
    <name evidence="3" type="ORF">GSI_12055</name>
</gene>
<comment type="caution">
    <text evidence="3">The sequence shown here is derived from an EMBL/GenBank/DDBJ whole genome shotgun (WGS) entry which is preliminary data.</text>
</comment>
<organism evidence="3 4">
    <name type="scientific">Ganoderma sinense ZZ0214-1</name>
    <dbReference type="NCBI Taxonomy" id="1077348"/>
    <lineage>
        <taxon>Eukaryota</taxon>
        <taxon>Fungi</taxon>
        <taxon>Dikarya</taxon>
        <taxon>Basidiomycota</taxon>
        <taxon>Agaricomycotina</taxon>
        <taxon>Agaricomycetes</taxon>
        <taxon>Polyporales</taxon>
        <taxon>Polyporaceae</taxon>
        <taxon>Ganoderma</taxon>
    </lineage>
</organism>
<sequence>MWLLSTNRAELHYFARHFDADGGYAILSHTWDGDEQSLQEVRAIEVRCRANGTNPRDDPELSPKICECCILAERHGYHWVWIDSCCIDKTSSSELSEAINSMYEWYRASEICYAYLKDVPSDDVVKARDSAFRESRWHSRGWTLQELIAPHSVIFLSVDWCELGNRGDLAELLKEITRIPVGIFTGEDRPAEYGASNRMSWASRRRTTRIEDEAYCLMGLFGVSMPTNYGEGKKAFIRLQNEIMKQDLDMSLFAFGECVDQDEIIQNGIAFDASDGGLDLGNSWRYLLADSPRSFGSTFGYIPSLGQNAKHPYPPLDSTTSGPFDGVELPRATTASYGIKLRLPVATVDGITIAAMLCEGSDRHFGLFLTRDPSGKDPMRPRYFTGQSYSQSTTGSASFLARMCDLGDDLYKLTFNGKPVEASWRTIYIVPTAAHFYSEQVTSPSLALNYNLDSKFHVPLWLTYRFTALQFVVNEVKSTDTTQVLKFVNHSEGRIFVSLGTCTKGQDPDKPPLLWAKVVVMTLVNPSRFTHDCSTDHLDTDSWATRSKVFGDADRSVRLSFMSSMQPPRERLVIHLELFGRVFEEMLRESGISFPSVADLQRPTPRTAAYDATISESQPHTLPQH</sequence>
<dbReference type="PANTHER" id="PTHR10622">
    <property type="entry name" value="HET DOMAIN-CONTAINING PROTEIN"/>
    <property type="match status" value="1"/>
</dbReference>
<feature type="domain" description="Heterokaryon incompatibility" evidence="1">
    <location>
        <begin position="24"/>
        <end position="125"/>
    </location>
</feature>
<proteinExistence type="predicted"/>
<dbReference type="AlphaFoldDB" id="A0A2G8RXQ1"/>
<dbReference type="Proteomes" id="UP000230002">
    <property type="component" value="Unassembled WGS sequence"/>
</dbReference>
<protein>
    <submittedName>
        <fullName evidence="3">Uncharacterized protein</fullName>
    </submittedName>
</protein>
<dbReference type="EMBL" id="AYKW01000045">
    <property type="protein sequence ID" value="PIL26299.1"/>
    <property type="molecule type" value="Genomic_DNA"/>
</dbReference>
<accession>A0A2G8RXQ1</accession>
<keyword evidence="4" id="KW-1185">Reference proteome</keyword>
<evidence type="ECO:0000259" key="1">
    <source>
        <dbReference type="Pfam" id="PF06985"/>
    </source>
</evidence>
<dbReference type="STRING" id="1077348.A0A2G8RXQ1"/>
<dbReference type="InterPro" id="IPR058525">
    <property type="entry name" value="DUF8212"/>
</dbReference>
<dbReference type="OrthoDB" id="10316752at2759"/>
<evidence type="ECO:0000313" key="4">
    <source>
        <dbReference type="Proteomes" id="UP000230002"/>
    </source>
</evidence>
<evidence type="ECO:0000259" key="2">
    <source>
        <dbReference type="Pfam" id="PF26640"/>
    </source>
</evidence>
<reference evidence="3 4" key="1">
    <citation type="journal article" date="2015" name="Sci. Rep.">
        <title>Chromosome-level genome map provides insights into diverse defense mechanisms in the medicinal fungus Ganoderma sinense.</title>
        <authorList>
            <person name="Zhu Y."/>
            <person name="Xu J."/>
            <person name="Sun C."/>
            <person name="Zhou S."/>
            <person name="Xu H."/>
            <person name="Nelson D.R."/>
            <person name="Qian J."/>
            <person name="Song J."/>
            <person name="Luo H."/>
            <person name="Xiang L."/>
            <person name="Li Y."/>
            <person name="Xu Z."/>
            <person name="Ji A."/>
            <person name="Wang L."/>
            <person name="Lu S."/>
            <person name="Hayward A."/>
            <person name="Sun W."/>
            <person name="Li X."/>
            <person name="Schwartz D.C."/>
            <person name="Wang Y."/>
            <person name="Chen S."/>
        </authorList>
    </citation>
    <scope>NUCLEOTIDE SEQUENCE [LARGE SCALE GENOMIC DNA]</scope>
    <source>
        <strain evidence="3 4">ZZ0214-1</strain>
    </source>
</reference>
<evidence type="ECO:0000313" key="3">
    <source>
        <dbReference type="EMBL" id="PIL26299.1"/>
    </source>
</evidence>
<name>A0A2G8RXQ1_9APHY</name>
<dbReference type="InterPro" id="IPR010730">
    <property type="entry name" value="HET"/>
</dbReference>
<dbReference type="Pfam" id="PF06985">
    <property type="entry name" value="HET"/>
    <property type="match status" value="1"/>
</dbReference>
<dbReference type="Pfam" id="PF26640">
    <property type="entry name" value="DUF8212"/>
    <property type="match status" value="1"/>
</dbReference>
<dbReference type="PANTHER" id="PTHR10622:SF10">
    <property type="entry name" value="HET DOMAIN-CONTAINING PROTEIN"/>
    <property type="match status" value="1"/>
</dbReference>
<feature type="domain" description="DUF8212" evidence="2">
    <location>
        <begin position="234"/>
        <end position="348"/>
    </location>
</feature>